<dbReference type="InterPro" id="IPR036086">
    <property type="entry name" value="ParB/Sulfiredoxin_sf"/>
</dbReference>
<name>A0A6N3D6M9_9ENTR</name>
<dbReference type="InterPro" id="IPR050336">
    <property type="entry name" value="Chromosome_partition/occlusion"/>
</dbReference>
<dbReference type="EMBL" id="CACRTZ010000009">
    <property type="protein sequence ID" value="VYU21337.1"/>
    <property type="molecule type" value="Genomic_DNA"/>
</dbReference>
<feature type="compositionally biased region" description="Basic and acidic residues" evidence="1">
    <location>
        <begin position="406"/>
        <end position="419"/>
    </location>
</feature>
<dbReference type="PANTHER" id="PTHR33375:SF7">
    <property type="entry name" value="CHROMOSOME 2-PARTITIONING PROTEIN PARB-RELATED"/>
    <property type="match status" value="1"/>
</dbReference>
<feature type="domain" description="ParB-like N-terminal" evidence="2">
    <location>
        <begin position="38"/>
        <end position="135"/>
    </location>
</feature>
<dbReference type="GO" id="GO:0007059">
    <property type="term" value="P:chromosome segregation"/>
    <property type="evidence" value="ECO:0007669"/>
    <property type="project" value="TreeGrafter"/>
</dbReference>
<dbReference type="GO" id="GO:0005694">
    <property type="term" value="C:chromosome"/>
    <property type="evidence" value="ECO:0007669"/>
    <property type="project" value="TreeGrafter"/>
</dbReference>
<accession>A0A6N3D6M9</accession>
<dbReference type="RefSeq" id="WP_156565809.1">
    <property type="nucleotide sequence ID" value="NZ_CACRTZ010000009.1"/>
</dbReference>
<evidence type="ECO:0000256" key="1">
    <source>
        <dbReference type="SAM" id="MobiDB-lite"/>
    </source>
</evidence>
<dbReference type="AlphaFoldDB" id="A0A6N3D6M9"/>
<gene>
    <name evidence="3" type="primary">noc</name>
    <name evidence="3" type="ORF">EMLFYP7_01698</name>
</gene>
<sequence>MAGANTKAKPVNKSTRSRKVPAVANASLEAALANSPLEMVAFADLTDTEYNARIIPHTPEEIAGLAATIRAVGILQNLIVINLPDGRRGVVGGRGRMTATALLVQEGFITADQPFVPVKAIPEALAKDASYIENMKRRAMHPAEQLINFRNRAEEGQSPAQIADQLGYPVRHVERCLRLANLAPELIQELAKDAITLEQCQALSLETDQSRQVEVWSAAKQYYGNGAPQVNYLRNQILSGELATATPIFRFVGQEAYEAGGGTVRRDLFSEDEDGWADSQLVSRIAQDKLEREAQRLQQEEGWGWSLARLEPVRNYYPDNKSWRLAMPEPEYTSAERLRIDALDAALEASETYDDENALQQELEDLEAAAVSRLLTPEFRAGLGIVVSMSRDGSEFFIQRAVDKVEDKPQARPQDDKGGSDNGVATIRQPGIRVDDFPATLVSALSAERSLAVQAALAASPKVALALLTWTFCREIFEGEWCGRAQEPLRIHLHRQTGILKAEAPSGHIGTAWREMDARHNALQATLPVKWKKDFTWLLEWPDEQVQALLAFCVASAVDGKQKRTNGRTDSSPLEIPEAALDIDLYDWWQPTAENYFSKITKDQISEAVHDAGFSGRARDLMKLKKADAAELAEATLADTRWVPDWMTRPQATKAEDRTDTTDTATDTAHAA</sequence>
<dbReference type="PANTHER" id="PTHR33375">
    <property type="entry name" value="CHROMOSOME-PARTITIONING PROTEIN PARB-RELATED"/>
    <property type="match status" value="1"/>
</dbReference>
<reference evidence="3" key="1">
    <citation type="submission" date="2019-11" db="EMBL/GenBank/DDBJ databases">
        <authorList>
            <person name="Feng L."/>
        </authorList>
    </citation>
    <scope>NUCLEOTIDE SEQUENCE</scope>
    <source>
        <strain evidence="3">EMassiliensisLFYP7</strain>
    </source>
</reference>
<dbReference type="Pfam" id="PF02195">
    <property type="entry name" value="ParB_N"/>
    <property type="match status" value="1"/>
</dbReference>
<organism evidence="3">
    <name type="scientific">Phytobacter massiliensis</name>
    <dbReference type="NCBI Taxonomy" id="1485952"/>
    <lineage>
        <taxon>Bacteria</taxon>
        <taxon>Pseudomonadati</taxon>
        <taxon>Pseudomonadota</taxon>
        <taxon>Gammaproteobacteria</taxon>
        <taxon>Enterobacterales</taxon>
        <taxon>Enterobacteriaceae</taxon>
        <taxon>Phytobacter</taxon>
    </lineage>
</organism>
<protein>
    <submittedName>
        <fullName evidence="3">Nucleoid occlusion protein</fullName>
    </submittedName>
</protein>
<feature type="region of interest" description="Disordered" evidence="1">
    <location>
        <begin position="406"/>
        <end position="427"/>
    </location>
</feature>
<dbReference type="SUPFAM" id="SSF109709">
    <property type="entry name" value="KorB DNA-binding domain-like"/>
    <property type="match status" value="1"/>
</dbReference>
<dbReference type="Gene3D" id="1.10.10.2830">
    <property type="match status" value="1"/>
</dbReference>
<feature type="region of interest" description="Disordered" evidence="1">
    <location>
        <begin position="648"/>
        <end position="672"/>
    </location>
</feature>
<feature type="compositionally biased region" description="Low complexity" evidence="1">
    <location>
        <begin position="662"/>
        <end position="672"/>
    </location>
</feature>
<proteinExistence type="predicted"/>
<dbReference type="SUPFAM" id="SSF110849">
    <property type="entry name" value="ParB/Sulfiredoxin"/>
    <property type="match status" value="1"/>
</dbReference>
<evidence type="ECO:0000259" key="2">
    <source>
        <dbReference type="SMART" id="SM00470"/>
    </source>
</evidence>
<dbReference type="SMART" id="SM00470">
    <property type="entry name" value="ParB"/>
    <property type="match status" value="1"/>
</dbReference>
<dbReference type="InterPro" id="IPR003115">
    <property type="entry name" value="ParB_N"/>
</dbReference>
<evidence type="ECO:0000313" key="3">
    <source>
        <dbReference type="EMBL" id="VYU21337.1"/>
    </source>
</evidence>